<reference evidence="1 2" key="1">
    <citation type="journal article" date="2019" name="Mol. Ecol. Resour.">
        <title>Chromosome-level genome assembly of Triplophysa tibetana, a fish adapted to the harsh high-altitude environment of the Tibetan Plateau.</title>
        <authorList>
            <person name="Yang X."/>
            <person name="Liu H."/>
            <person name="Ma Z."/>
            <person name="Zou Y."/>
            <person name="Zou M."/>
            <person name="Mao Y."/>
            <person name="Li X."/>
            <person name="Wang H."/>
            <person name="Chen T."/>
            <person name="Wang W."/>
            <person name="Yang R."/>
        </authorList>
    </citation>
    <scope>NUCLEOTIDE SEQUENCE [LARGE SCALE GENOMIC DNA]</scope>
    <source>
        <strain evidence="1">TTIB1903HZAU</strain>
        <tissue evidence="1">Muscle</tissue>
    </source>
</reference>
<dbReference type="EMBL" id="SOYY01000021">
    <property type="protein sequence ID" value="KAA0706044.1"/>
    <property type="molecule type" value="Genomic_DNA"/>
</dbReference>
<organism evidence="1 2">
    <name type="scientific">Triplophysa tibetana</name>
    <dbReference type="NCBI Taxonomy" id="1572043"/>
    <lineage>
        <taxon>Eukaryota</taxon>
        <taxon>Metazoa</taxon>
        <taxon>Chordata</taxon>
        <taxon>Craniata</taxon>
        <taxon>Vertebrata</taxon>
        <taxon>Euteleostomi</taxon>
        <taxon>Actinopterygii</taxon>
        <taxon>Neopterygii</taxon>
        <taxon>Teleostei</taxon>
        <taxon>Ostariophysi</taxon>
        <taxon>Cypriniformes</taxon>
        <taxon>Nemacheilidae</taxon>
        <taxon>Triplophysa</taxon>
    </lineage>
</organism>
<protein>
    <submittedName>
        <fullName evidence="1">Uncharacterized protein</fullName>
    </submittedName>
</protein>
<evidence type="ECO:0000313" key="2">
    <source>
        <dbReference type="Proteomes" id="UP000324632"/>
    </source>
</evidence>
<accession>A0A5A9N7S8</accession>
<name>A0A5A9N7S8_9TELE</name>
<dbReference type="AlphaFoldDB" id="A0A5A9N7S8"/>
<gene>
    <name evidence="1" type="ORF">E1301_Tti016857</name>
</gene>
<dbReference type="Proteomes" id="UP000324632">
    <property type="component" value="Chromosome 21"/>
</dbReference>
<sequence length="198" mass="21909">MACHTPVSVSPIGVGSVTHTDLIYIRDCAFLNVMRDNNVMRSVFPPQLYVQKIGELRDTPKFLLWKMSLSITHLGVCGCFCSGFGGSVGAGLITLDKHTALFYASLRIMINDAPTEASNSVDRHTGFALLYELMNIRTFKHLPKFNLHRRSKHLPKSLRKIWKLIGETTHLRVSGGFCSGLGDCVAVGLITLVRSEMS</sequence>
<proteinExistence type="predicted"/>
<keyword evidence="2" id="KW-1185">Reference proteome</keyword>
<comment type="caution">
    <text evidence="1">The sequence shown here is derived from an EMBL/GenBank/DDBJ whole genome shotgun (WGS) entry which is preliminary data.</text>
</comment>
<evidence type="ECO:0000313" key="1">
    <source>
        <dbReference type="EMBL" id="KAA0706044.1"/>
    </source>
</evidence>